<feature type="region of interest" description="Disordered" evidence="1">
    <location>
        <begin position="42"/>
        <end position="65"/>
    </location>
</feature>
<keyword evidence="3" id="KW-1185">Reference proteome</keyword>
<feature type="compositionally biased region" description="Low complexity" evidence="1">
    <location>
        <begin position="43"/>
        <end position="55"/>
    </location>
</feature>
<accession>A0A8I2YD13</accession>
<sequence length="265" mass="28565">MSAAILSTPPQYISISGITRSRNMTPISPSCHAAHYSTLPRFSADPSSAPSYDSPIGPSLRHHDPEQDDIFLQSPFKSPLPVHCLYPQCIHKQPVPINDDEGSIFLSPSSTATSPFFPAPTSQPLRTPIKEELRSMTCSVLRSKQLNAQSQVASTSAVPGTGVGMKCKSSVRSGGFSTPLRQTASTPLSISAAMADPASGVAFHRLAPLPAPRFGIHTPQSKAETEAHLKGRAETMKRLRIRDMENSDEDWGVIEDDDSACEVEE</sequence>
<reference evidence="2" key="1">
    <citation type="submission" date="2021-03" db="EMBL/GenBank/DDBJ databases">
        <title>Evolutionary innovations through gain and loss of genes in the ectomycorrhizal Boletales.</title>
        <authorList>
            <person name="Wu G."/>
            <person name="Miyauchi S."/>
            <person name="Morin E."/>
            <person name="Yang Z.-L."/>
            <person name="Xu J."/>
            <person name="Martin F.M."/>
        </authorList>
    </citation>
    <scope>NUCLEOTIDE SEQUENCE</scope>
    <source>
        <strain evidence="2">BR01</strain>
    </source>
</reference>
<dbReference type="AlphaFoldDB" id="A0A8I2YD13"/>
<gene>
    <name evidence="2" type="ORF">JVT61DRAFT_14143</name>
</gene>
<organism evidence="2 3">
    <name type="scientific">Boletus reticuloceps</name>
    <dbReference type="NCBI Taxonomy" id="495285"/>
    <lineage>
        <taxon>Eukaryota</taxon>
        <taxon>Fungi</taxon>
        <taxon>Dikarya</taxon>
        <taxon>Basidiomycota</taxon>
        <taxon>Agaricomycotina</taxon>
        <taxon>Agaricomycetes</taxon>
        <taxon>Agaricomycetidae</taxon>
        <taxon>Boletales</taxon>
        <taxon>Boletineae</taxon>
        <taxon>Boletaceae</taxon>
        <taxon>Boletoideae</taxon>
        <taxon>Boletus</taxon>
    </lineage>
</organism>
<feature type="compositionally biased region" description="Acidic residues" evidence="1">
    <location>
        <begin position="246"/>
        <end position="265"/>
    </location>
</feature>
<feature type="region of interest" description="Disordered" evidence="1">
    <location>
        <begin position="245"/>
        <end position="265"/>
    </location>
</feature>
<dbReference type="Proteomes" id="UP000683000">
    <property type="component" value="Unassembled WGS sequence"/>
</dbReference>
<protein>
    <submittedName>
        <fullName evidence="2">Uncharacterized protein</fullName>
    </submittedName>
</protein>
<evidence type="ECO:0000313" key="3">
    <source>
        <dbReference type="Proteomes" id="UP000683000"/>
    </source>
</evidence>
<name>A0A8I2YD13_9AGAM</name>
<dbReference type="OrthoDB" id="2674050at2759"/>
<evidence type="ECO:0000256" key="1">
    <source>
        <dbReference type="SAM" id="MobiDB-lite"/>
    </source>
</evidence>
<dbReference type="EMBL" id="JAGFBS010000071">
    <property type="protein sequence ID" value="KAG6369647.1"/>
    <property type="molecule type" value="Genomic_DNA"/>
</dbReference>
<proteinExistence type="predicted"/>
<comment type="caution">
    <text evidence="2">The sequence shown here is derived from an EMBL/GenBank/DDBJ whole genome shotgun (WGS) entry which is preliminary data.</text>
</comment>
<evidence type="ECO:0000313" key="2">
    <source>
        <dbReference type="EMBL" id="KAG6369647.1"/>
    </source>
</evidence>